<feature type="region of interest" description="Disordered" evidence="1">
    <location>
        <begin position="111"/>
        <end position="153"/>
    </location>
</feature>
<feature type="compositionally biased region" description="Basic and acidic residues" evidence="1">
    <location>
        <begin position="111"/>
        <end position="125"/>
    </location>
</feature>
<reference evidence="2 3" key="1">
    <citation type="submission" date="2023-05" db="EMBL/GenBank/DDBJ databases">
        <title>A 100% complete, gapless, phased diploid assembly of the Scenedesmus obliquus UTEX 3031 genome.</title>
        <authorList>
            <person name="Biondi T.C."/>
            <person name="Hanschen E.R."/>
            <person name="Kwon T."/>
            <person name="Eng W."/>
            <person name="Kruse C.P.S."/>
            <person name="Koehler S.I."/>
            <person name="Kunde Y."/>
            <person name="Gleasner C.D."/>
            <person name="You Mak K.T."/>
            <person name="Polle J."/>
            <person name="Hovde B.T."/>
            <person name="Starkenburg S.R."/>
        </authorList>
    </citation>
    <scope>NUCLEOTIDE SEQUENCE [LARGE SCALE GENOMIC DNA]</scope>
    <source>
        <strain evidence="2 3">DOE0152z</strain>
    </source>
</reference>
<evidence type="ECO:0000313" key="2">
    <source>
        <dbReference type="EMBL" id="WIA18080.1"/>
    </source>
</evidence>
<gene>
    <name evidence="2" type="ORF">OEZ85_009561</name>
</gene>
<accession>A0ABY8UA54</accession>
<organism evidence="2 3">
    <name type="scientific">Tetradesmus obliquus</name>
    <name type="common">Green alga</name>
    <name type="synonym">Acutodesmus obliquus</name>
    <dbReference type="NCBI Taxonomy" id="3088"/>
    <lineage>
        <taxon>Eukaryota</taxon>
        <taxon>Viridiplantae</taxon>
        <taxon>Chlorophyta</taxon>
        <taxon>core chlorophytes</taxon>
        <taxon>Chlorophyceae</taxon>
        <taxon>CS clade</taxon>
        <taxon>Sphaeropleales</taxon>
        <taxon>Scenedesmaceae</taxon>
        <taxon>Tetradesmus</taxon>
    </lineage>
</organism>
<evidence type="ECO:0000256" key="1">
    <source>
        <dbReference type="SAM" id="MobiDB-lite"/>
    </source>
</evidence>
<dbReference type="EMBL" id="CP126216">
    <property type="protein sequence ID" value="WIA18080.1"/>
    <property type="molecule type" value="Genomic_DNA"/>
</dbReference>
<dbReference type="Proteomes" id="UP001244341">
    <property type="component" value="Chromosome 9b"/>
</dbReference>
<evidence type="ECO:0000313" key="3">
    <source>
        <dbReference type="Proteomes" id="UP001244341"/>
    </source>
</evidence>
<keyword evidence="3" id="KW-1185">Reference proteome</keyword>
<protein>
    <recommendedName>
        <fullName evidence="4">SMP domain-containing protein</fullName>
    </recommendedName>
</protein>
<feature type="region of interest" description="Disordered" evidence="1">
    <location>
        <begin position="37"/>
        <end position="98"/>
    </location>
</feature>
<sequence length="153" mass="16305">MYSKIASAAAAGLAPQPHSALFAAASAAKRLIHRSTAVMGHGSHASDNNPDVLEREKQRNLQGKTPEVVPGEPGWNPNLASDSEAAVRAERAPSMDMTELQQHSVKIIQHMHDGAEHPIPDEVHDPSGSPAIQENMKYSAGKEAPQDPVNPSQ</sequence>
<proteinExistence type="predicted"/>
<name>A0ABY8UA54_TETOB</name>
<evidence type="ECO:0008006" key="4">
    <source>
        <dbReference type="Google" id="ProtNLM"/>
    </source>
</evidence>